<proteinExistence type="predicted"/>
<dbReference type="Proteomes" id="UP000824139">
    <property type="component" value="Unassembled WGS sequence"/>
</dbReference>
<evidence type="ECO:0000259" key="1">
    <source>
        <dbReference type="Pfam" id="PF13228"/>
    </source>
</evidence>
<dbReference type="EMBL" id="DVJO01000167">
    <property type="protein sequence ID" value="HIS83460.1"/>
    <property type="molecule type" value="Genomic_DNA"/>
</dbReference>
<feature type="domain" description="DUF4037" evidence="1">
    <location>
        <begin position="123"/>
        <end position="213"/>
    </location>
</feature>
<gene>
    <name evidence="2" type="ORF">IAD41_07640</name>
</gene>
<protein>
    <submittedName>
        <fullName evidence="2">DUF4037 domain-containing protein</fullName>
    </submittedName>
</protein>
<accession>A0A9D1FWX0</accession>
<dbReference type="Pfam" id="PF13228">
    <property type="entry name" value="DUF4037"/>
    <property type="match status" value="1"/>
</dbReference>
<sequence length="264" mass="30500">MKSKEILEKMVEDYSKLKEVEAIALGGSSVVKNDDVSSDYDIYIYCEKEPQVAARKEIAEKYSDNPEIDNHYFETGDVFYLRETGKPVDVMYRTLEGIKANIDWVWINCNASLGYTTCFVDNVNKSKILFDRNGKFRAIQELTETPYPEKLAKNIIRKNFLYLKDVMFSYYDQLESAVNRNDFVSINHRISAFLASYFDIIFALNRVLNPGEKKLVEFAIKNCKILPKDFEKGVNFLCTCSTALKLTTADKIVENLRKIVEVEF</sequence>
<dbReference type="InterPro" id="IPR025117">
    <property type="entry name" value="DUF4037"/>
</dbReference>
<organism evidence="2 3">
    <name type="scientific">Candidatus Scatenecus faecavium</name>
    <dbReference type="NCBI Taxonomy" id="2840915"/>
    <lineage>
        <taxon>Bacteria</taxon>
        <taxon>Candidatus Scatenecus</taxon>
    </lineage>
</organism>
<name>A0A9D1FWX0_9BACT</name>
<evidence type="ECO:0000313" key="2">
    <source>
        <dbReference type="EMBL" id="HIS83460.1"/>
    </source>
</evidence>
<comment type="caution">
    <text evidence="2">The sequence shown here is derived from an EMBL/GenBank/DDBJ whole genome shotgun (WGS) entry which is preliminary data.</text>
</comment>
<dbReference type="Gene3D" id="3.30.460.10">
    <property type="entry name" value="Beta Polymerase, domain 2"/>
    <property type="match status" value="1"/>
</dbReference>
<dbReference type="AlphaFoldDB" id="A0A9D1FWX0"/>
<dbReference type="InterPro" id="IPR043519">
    <property type="entry name" value="NT_sf"/>
</dbReference>
<reference evidence="2" key="1">
    <citation type="submission" date="2020-10" db="EMBL/GenBank/DDBJ databases">
        <authorList>
            <person name="Gilroy R."/>
        </authorList>
    </citation>
    <scope>NUCLEOTIDE SEQUENCE</scope>
    <source>
        <strain evidence="2">CHK152-2994</strain>
    </source>
</reference>
<reference evidence="2" key="2">
    <citation type="journal article" date="2021" name="PeerJ">
        <title>Extensive microbial diversity within the chicken gut microbiome revealed by metagenomics and culture.</title>
        <authorList>
            <person name="Gilroy R."/>
            <person name="Ravi A."/>
            <person name="Getino M."/>
            <person name="Pursley I."/>
            <person name="Horton D.L."/>
            <person name="Alikhan N.F."/>
            <person name="Baker D."/>
            <person name="Gharbi K."/>
            <person name="Hall N."/>
            <person name="Watson M."/>
            <person name="Adriaenssens E.M."/>
            <person name="Foster-Nyarko E."/>
            <person name="Jarju S."/>
            <person name="Secka A."/>
            <person name="Antonio M."/>
            <person name="Oren A."/>
            <person name="Chaudhuri R.R."/>
            <person name="La Ragione R."/>
            <person name="Hildebrand F."/>
            <person name="Pallen M.J."/>
        </authorList>
    </citation>
    <scope>NUCLEOTIDE SEQUENCE</scope>
    <source>
        <strain evidence="2">CHK152-2994</strain>
    </source>
</reference>
<dbReference type="SUPFAM" id="SSF81301">
    <property type="entry name" value="Nucleotidyltransferase"/>
    <property type="match status" value="1"/>
</dbReference>
<evidence type="ECO:0000313" key="3">
    <source>
        <dbReference type="Proteomes" id="UP000824139"/>
    </source>
</evidence>